<dbReference type="PANTHER" id="PTHR24126">
    <property type="entry name" value="ANKYRIN REPEAT, PH AND SEC7 DOMAIN CONTAINING PROTEIN SECG-RELATED"/>
    <property type="match status" value="1"/>
</dbReference>
<keyword evidence="1" id="KW-0677">Repeat</keyword>
<feature type="repeat" description="ANK" evidence="3">
    <location>
        <begin position="384"/>
        <end position="408"/>
    </location>
</feature>
<dbReference type="SUPFAM" id="SSF48403">
    <property type="entry name" value="Ankyrin repeat"/>
    <property type="match status" value="1"/>
</dbReference>
<dbReference type="PROSITE" id="PS50202">
    <property type="entry name" value="MSP"/>
    <property type="match status" value="1"/>
</dbReference>
<evidence type="ECO:0000259" key="4">
    <source>
        <dbReference type="PROSITE" id="PS50202"/>
    </source>
</evidence>
<feature type="repeat" description="ANK" evidence="3">
    <location>
        <begin position="318"/>
        <end position="350"/>
    </location>
</feature>
<evidence type="ECO:0000313" key="5">
    <source>
        <dbReference type="EMBL" id="BBG98084.1"/>
    </source>
</evidence>
<name>A0A4Y1R1V8_PRUDU</name>
<reference evidence="5" key="1">
    <citation type="journal article" date="2019" name="Science">
        <title>Mutation of a bHLH transcription factor allowed almond domestication.</title>
        <authorList>
            <person name="Sanchez-Perez R."/>
            <person name="Pavan S."/>
            <person name="Mazzeo R."/>
            <person name="Moldovan C."/>
            <person name="Aiese Cigliano R."/>
            <person name="Del Cueto J."/>
            <person name="Ricciardi F."/>
            <person name="Lotti C."/>
            <person name="Ricciardi L."/>
            <person name="Dicenta F."/>
            <person name="Lopez-Marques R.L."/>
            <person name="Lindberg Moller B."/>
        </authorList>
    </citation>
    <scope>NUCLEOTIDE SEQUENCE</scope>
</reference>
<protein>
    <submittedName>
        <fullName evidence="5">Ankyrin repeat family protein</fullName>
    </submittedName>
</protein>
<dbReference type="Pfam" id="PF00635">
    <property type="entry name" value="Motile_Sperm"/>
    <property type="match status" value="1"/>
</dbReference>
<dbReference type="InterPro" id="IPR036770">
    <property type="entry name" value="Ankyrin_rpt-contain_sf"/>
</dbReference>
<dbReference type="EMBL" id="AP019298">
    <property type="protein sequence ID" value="BBG98084.1"/>
    <property type="molecule type" value="Genomic_DNA"/>
</dbReference>
<evidence type="ECO:0000256" key="3">
    <source>
        <dbReference type="PROSITE-ProRule" id="PRU00023"/>
    </source>
</evidence>
<proteinExistence type="predicted"/>
<feature type="domain" description="MSP" evidence="4">
    <location>
        <begin position="28"/>
        <end position="160"/>
    </location>
</feature>
<feature type="repeat" description="ANK" evidence="3">
    <location>
        <begin position="351"/>
        <end position="383"/>
    </location>
</feature>
<dbReference type="GO" id="GO:0006357">
    <property type="term" value="P:regulation of transcription by RNA polymerase II"/>
    <property type="evidence" value="ECO:0007669"/>
    <property type="project" value="TreeGrafter"/>
</dbReference>
<organism evidence="5">
    <name type="scientific">Prunus dulcis</name>
    <name type="common">Almond</name>
    <name type="synonym">Amygdalus dulcis</name>
    <dbReference type="NCBI Taxonomy" id="3755"/>
    <lineage>
        <taxon>Eukaryota</taxon>
        <taxon>Viridiplantae</taxon>
        <taxon>Streptophyta</taxon>
        <taxon>Embryophyta</taxon>
        <taxon>Tracheophyta</taxon>
        <taxon>Spermatophyta</taxon>
        <taxon>Magnoliopsida</taxon>
        <taxon>eudicotyledons</taxon>
        <taxon>Gunneridae</taxon>
        <taxon>Pentapetalae</taxon>
        <taxon>rosids</taxon>
        <taxon>fabids</taxon>
        <taxon>Rosales</taxon>
        <taxon>Rosaceae</taxon>
        <taxon>Amygdaloideae</taxon>
        <taxon>Amygdaleae</taxon>
        <taxon>Prunus</taxon>
    </lineage>
</organism>
<dbReference type="SMART" id="SM00248">
    <property type="entry name" value="ANK"/>
    <property type="match status" value="5"/>
</dbReference>
<dbReference type="InterPro" id="IPR013783">
    <property type="entry name" value="Ig-like_fold"/>
</dbReference>
<dbReference type="GO" id="GO:0005634">
    <property type="term" value="C:nucleus"/>
    <property type="evidence" value="ECO:0007669"/>
    <property type="project" value="TreeGrafter"/>
</dbReference>
<dbReference type="PROSITE" id="PS50088">
    <property type="entry name" value="ANK_REPEAT"/>
    <property type="match status" value="3"/>
</dbReference>
<evidence type="ECO:0000256" key="1">
    <source>
        <dbReference type="ARBA" id="ARBA00022737"/>
    </source>
</evidence>
<dbReference type="Gene3D" id="2.60.40.10">
    <property type="entry name" value="Immunoglobulins"/>
    <property type="match status" value="1"/>
</dbReference>
<dbReference type="AlphaFoldDB" id="A0A4Y1R1V8"/>
<dbReference type="PANTHER" id="PTHR24126:SF14">
    <property type="entry name" value="ANK_REP_REGION DOMAIN-CONTAINING PROTEIN"/>
    <property type="match status" value="1"/>
</dbReference>
<dbReference type="InterPro" id="IPR000535">
    <property type="entry name" value="MSP_dom"/>
</dbReference>
<dbReference type="InterPro" id="IPR008962">
    <property type="entry name" value="PapD-like_sf"/>
</dbReference>
<dbReference type="Pfam" id="PF00023">
    <property type="entry name" value="Ank"/>
    <property type="match status" value="1"/>
</dbReference>
<dbReference type="InterPro" id="IPR002110">
    <property type="entry name" value="Ankyrin_rpt"/>
</dbReference>
<accession>A0A4Y1R1V8</accession>
<sequence>PTLYFSLARQRTKARESKDVVEWWDPQNHACYPMEKKLVQVSEQEVLIDFALNCKCRANVRLTSLCATAPVAFKVQTSSPHKFLVKPPTGLIPPLCHLTFQVILKPQAQLPPTFPRSPSDRFLIRTSEFTRDSESESINQWFSSCSRGSSHDLKLKVAFVGPFLLRHAVTCGDYNAARNIIKRQRTILTEFPPGDAESLLQVATELVNPEDMTNLLLEAGLRIDARVRSEQVNYEVDSKWASNGHEEPQVAGACDRLDFGMGCRNGVCDNRRSIQHAAGDKDKLEMGELVLMAARRGDLKHVELLLQNGADRNCCDQYGLTSLHASAIKGHKDIALMLIEFGLELECRDSEGHAPLHLAVVGGSLETVEMLVQNGANVNAKSNSGATPLYMATAMGYDDITEFLISRGDLNK</sequence>
<dbReference type="GO" id="GO:0061629">
    <property type="term" value="F:RNA polymerase II-specific DNA-binding transcription factor binding"/>
    <property type="evidence" value="ECO:0007669"/>
    <property type="project" value="TreeGrafter"/>
</dbReference>
<dbReference type="PROSITE" id="PS50297">
    <property type="entry name" value="ANK_REP_REGION"/>
    <property type="match status" value="3"/>
</dbReference>
<keyword evidence="2 3" id="KW-0040">ANK repeat</keyword>
<gene>
    <name evidence="5" type="ORF">Prudu_007403</name>
</gene>
<dbReference type="Gene3D" id="1.25.40.20">
    <property type="entry name" value="Ankyrin repeat-containing domain"/>
    <property type="match status" value="2"/>
</dbReference>
<feature type="non-terminal residue" evidence="5">
    <location>
        <position position="1"/>
    </location>
</feature>
<dbReference type="SUPFAM" id="SSF49354">
    <property type="entry name" value="PapD-like"/>
    <property type="match status" value="1"/>
</dbReference>
<evidence type="ECO:0000256" key="2">
    <source>
        <dbReference type="ARBA" id="ARBA00023043"/>
    </source>
</evidence>
<dbReference type="PRINTS" id="PR01415">
    <property type="entry name" value="ANKYRIN"/>
</dbReference>
<dbReference type="Pfam" id="PF12796">
    <property type="entry name" value="Ank_2"/>
    <property type="match status" value="1"/>
</dbReference>